<feature type="compositionally biased region" description="Polar residues" evidence="1">
    <location>
        <begin position="183"/>
        <end position="196"/>
    </location>
</feature>
<evidence type="ECO:0000313" key="2">
    <source>
        <dbReference type="EMBL" id="ETO28148.1"/>
    </source>
</evidence>
<dbReference type="AlphaFoldDB" id="X6NQF3"/>
<sequence>MCTDRSNSTLRYFFDTSSLLVPVTTLQKEVSSAYKHKDGRSHNNNIDNNNIDNNYNNNLNPNLNLNENQDGNDEEITNNDIAIHTPFNTPLCSAPSMQSSCSVASDSNVASSDFEEYDQSKSCPPSYSRCFTPINSNLVKENVLNDDKTDESSKRYSRTTADDSQEDASMSAQERAEAEEIDSQMSLTKRTISQNEISDKEKEKEKEKGRRGTIDCSSVSIV</sequence>
<feature type="compositionally biased region" description="Basic and acidic residues" evidence="1">
    <location>
        <begin position="197"/>
        <end position="213"/>
    </location>
</feature>
<feature type="compositionally biased region" description="Basic and acidic residues" evidence="1">
    <location>
        <begin position="144"/>
        <end position="154"/>
    </location>
</feature>
<keyword evidence="3" id="KW-1185">Reference proteome</keyword>
<organism evidence="2 3">
    <name type="scientific">Reticulomyxa filosa</name>
    <dbReference type="NCBI Taxonomy" id="46433"/>
    <lineage>
        <taxon>Eukaryota</taxon>
        <taxon>Sar</taxon>
        <taxon>Rhizaria</taxon>
        <taxon>Retaria</taxon>
        <taxon>Foraminifera</taxon>
        <taxon>Monothalamids</taxon>
        <taxon>Reticulomyxidae</taxon>
        <taxon>Reticulomyxa</taxon>
    </lineage>
</organism>
<feature type="region of interest" description="Disordered" evidence="1">
    <location>
        <begin position="144"/>
        <end position="222"/>
    </location>
</feature>
<feature type="region of interest" description="Disordered" evidence="1">
    <location>
        <begin position="32"/>
        <end position="75"/>
    </location>
</feature>
<reference evidence="2 3" key="1">
    <citation type="journal article" date="2013" name="Curr. Biol.">
        <title>The Genome of the Foraminiferan Reticulomyxa filosa.</title>
        <authorList>
            <person name="Glockner G."/>
            <person name="Hulsmann N."/>
            <person name="Schleicher M."/>
            <person name="Noegel A.A."/>
            <person name="Eichinger L."/>
            <person name="Gallinger C."/>
            <person name="Pawlowski J."/>
            <person name="Sierra R."/>
            <person name="Euteneuer U."/>
            <person name="Pillet L."/>
            <person name="Moustafa A."/>
            <person name="Platzer M."/>
            <person name="Groth M."/>
            <person name="Szafranski K."/>
            <person name="Schliwa M."/>
        </authorList>
    </citation>
    <scope>NUCLEOTIDE SEQUENCE [LARGE SCALE GENOMIC DNA]</scope>
</reference>
<proteinExistence type="predicted"/>
<dbReference type="Proteomes" id="UP000023152">
    <property type="component" value="Unassembled WGS sequence"/>
</dbReference>
<feature type="compositionally biased region" description="Low complexity" evidence="1">
    <location>
        <begin position="43"/>
        <end position="69"/>
    </location>
</feature>
<gene>
    <name evidence="2" type="ORF">RFI_08987</name>
</gene>
<evidence type="ECO:0000256" key="1">
    <source>
        <dbReference type="SAM" id="MobiDB-lite"/>
    </source>
</evidence>
<protein>
    <submittedName>
        <fullName evidence="2">Uncharacterized protein</fullName>
    </submittedName>
</protein>
<comment type="caution">
    <text evidence="2">The sequence shown here is derived from an EMBL/GenBank/DDBJ whole genome shotgun (WGS) entry which is preliminary data.</text>
</comment>
<dbReference type="EMBL" id="ASPP01006833">
    <property type="protein sequence ID" value="ETO28148.1"/>
    <property type="molecule type" value="Genomic_DNA"/>
</dbReference>
<name>X6NQF3_RETFI</name>
<evidence type="ECO:0000313" key="3">
    <source>
        <dbReference type="Proteomes" id="UP000023152"/>
    </source>
</evidence>
<accession>X6NQF3</accession>